<evidence type="ECO:0000259" key="13">
    <source>
        <dbReference type="PROSITE" id="PS50885"/>
    </source>
</evidence>
<dbReference type="CDD" id="cd12912">
    <property type="entry name" value="PDC2_MCP_like"/>
    <property type="match status" value="1"/>
</dbReference>
<keyword evidence="8 10" id="KW-0807">Transducer</keyword>
<keyword evidence="6 11" id="KW-1133">Transmembrane helix</keyword>
<dbReference type="InterPro" id="IPR033479">
    <property type="entry name" value="dCache_1"/>
</dbReference>
<evidence type="ECO:0000313" key="14">
    <source>
        <dbReference type="EMBL" id="MET3657972.1"/>
    </source>
</evidence>
<evidence type="ECO:0000256" key="11">
    <source>
        <dbReference type="SAM" id="Phobius"/>
    </source>
</evidence>
<evidence type="ECO:0000256" key="6">
    <source>
        <dbReference type="ARBA" id="ARBA00022989"/>
    </source>
</evidence>
<keyword evidence="15" id="KW-1185">Reference proteome</keyword>
<dbReference type="CDD" id="cd11386">
    <property type="entry name" value="MCP_signal"/>
    <property type="match status" value="1"/>
</dbReference>
<comment type="similarity">
    <text evidence="9">Belongs to the methyl-accepting chemotaxis (MCP) protein family.</text>
</comment>
<proteinExistence type="inferred from homology"/>
<evidence type="ECO:0000256" key="8">
    <source>
        <dbReference type="ARBA" id="ARBA00023224"/>
    </source>
</evidence>
<name>A0ABV2KA62_SPOPS</name>
<dbReference type="InterPro" id="IPR003660">
    <property type="entry name" value="HAMP_dom"/>
</dbReference>
<feature type="transmembrane region" description="Helical" evidence="11">
    <location>
        <begin position="281"/>
        <end position="300"/>
    </location>
</feature>
<evidence type="ECO:0000256" key="2">
    <source>
        <dbReference type="ARBA" id="ARBA00022475"/>
    </source>
</evidence>
<gene>
    <name evidence="14" type="ORF">ABIC55_003069</name>
</gene>
<dbReference type="PROSITE" id="PS50111">
    <property type="entry name" value="CHEMOTAXIS_TRANSDUC_2"/>
    <property type="match status" value="1"/>
</dbReference>
<dbReference type="Proteomes" id="UP001549104">
    <property type="component" value="Unassembled WGS sequence"/>
</dbReference>
<comment type="caution">
    <text evidence="14">The sequence shown here is derived from an EMBL/GenBank/DDBJ whole genome shotgun (WGS) entry which is preliminary data.</text>
</comment>
<evidence type="ECO:0000313" key="15">
    <source>
        <dbReference type="Proteomes" id="UP001549104"/>
    </source>
</evidence>
<evidence type="ECO:0000256" key="7">
    <source>
        <dbReference type="ARBA" id="ARBA00023136"/>
    </source>
</evidence>
<dbReference type="EMBL" id="JBEPME010000004">
    <property type="protein sequence ID" value="MET3657972.1"/>
    <property type="molecule type" value="Genomic_DNA"/>
</dbReference>
<evidence type="ECO:0000259" key="12">
    <source>
        <dbReference type="PROSITE" id="PS50111"/>
    </source>
</evidence>
<dbReference type="CDD" id="cd06225">
    <property type="entry name" value="HAMP"/>
    <property type="match status" value="1"/>
</dbReference>
<dbReference type="InterPro" id="IPR004089">
    <property type="entry name" value="MCPsignal_dom"/>
</dbReference>
<dbReference type="InterPro" id="IPR029151">
    <property type="entry name" value="Sensor-like_sf"/>
</dbReference>
<evidence type="ECO:0000256" key="5">
    <source>
        <dbReference type="ARBA" id="ARBA00022692"/>
    </source>
</evidence>
<evidence type="ECO:0000256" key="10">
    <source>
        <dbReference type="PROSITE-ProRule" id="PRU00284"/>
    </source>
</evidence>
<dbReference type="SUPFAM" id="SSF58104">
    <property type="entry name" value="Methyl-accepting chemotaxis protein (MCP) signaling domain"/>
    <property type="match status" value="1"/>
</dbReference>
<dbReference type="Pfam" id="PF00672">
    <property type="entry name" value="HAMP"/>
    <property type="match status" value="1"/>
</dbReference>
<dbReference type="SMART" id="SM00283">
    <property type="entry name" value="MA"/>
    <property type="match status" value="1"/>
</dbReference>
<keyword evidence="7 11" id="KW-0472">Membrane</keyword>
<dbReference type="PROSITE" id="PS50885">
    <property type="entry name" value="HAMP"/>
    <property type="match status" value="1"/>
</dbReference>
<keyword evidence="5 11" id="KW-0812">Transmembrane</keyword>
<comment type="subcellular location">
    <subcellularLocation>
        <location evidence="1">Cell membrane</location>
        <topology evidence="1">Multi-pass membrane protein</topology>
    </subcellularLocation>
</comment>
<organism evidence="14 15">
    <name type="scientific">Sporosarcina psychrophila</name>
    <name type="common">Bacillus psychrophilus</name>
    <dbReference type="NCBI Taxonomy" id="1476"/>
    <lineage>
        <taxon>Bacteria</taxon>
        <taxon>Bacillati</taxon>
        <taxon>Bacillota</taxon>
        <taxon>Bacilli</taxon>
        <taxon>Bacillales</taxon>
        <taxon>Caryophanaceae</taxon>
        <taxon>Sporosarcina</taxon>
    </lineage>
</organism>
<evidence type="ECO:0000256" key="3">
    <source>
        <dbReference type="ARBA" id="ARBA00022481"/>
    </source>
</evidence>
<keyword evidence="4" id="KW-0145">Chemotaxis</keyword>
<evidence type="ECO:0000256" key="1">
    <source>
        <dbReference type="ARBA" id="ARBA00004651"/>
    </source>
</evidence>
<keyword evidence="3" id="KW-0488">Methylation</keyword>
<dbReference type="PANTHER" id="PTHR32089:SF114">
    <property type="entry name" value="METHYL-ACCEPTING CHEMOTAXIS PROTEIN MCPB"/>
    <property type="match status" value="1"/>
</dbReference>
<keyword evidence="2" id="KW-1003">Cell membrane</keyword>
<reference evidence="14 15" key="1">
    <citation type="submission" date="2024-06" db="EMBL/GenBank/DDBJ databases">
        <title>Sorghum-associated microbial communities from plants grown in Nebraska, USA.</title>
        <authorList>
            <person name="Schachtman D."/>
        </authorList>
    </citation>
    <scope>NUCLEOTIDE SEQUENCE [LARGE SCALE GENOMIC DNA]</scope>
    <source>
        <strain evidence="14 15">1288</strain>
    </source>
</reference>
<sequence>MKKILMGLRNIKTKLITSFAIVLIIPAIIIGALAYMTAKDAVKSEILAGFTENINLLNSTIDNTMQLKTHDINTFSTNITSRLYQGDSSPELREIFTQYIELHPEAEIIYIGTDKGLFIQEPDVGIPADYDPRKRPWYIEAMDKKGEVIISDPYISASTNEMVVTLSQVIKDGSGVAAVDINLNHLQNITNQVKIGKSGYAVLIDKSKKYITHPTEAAGNEVNIGLSDKLYAQEIGQFDAKFDGEERLTAFVTNELTGWKLAGSVATSEINAAALPILQRTALIILLAIIIGAITVYFIIKSIINPIKDLKEKAITISQGDLTQHIDVQTNDEIGHLGQAFNDMQESLRTLIKNVEKSAELVASSAEELSASAEQTSDATEQVATSIQEVAHSAEMQTDGVDSAAHALAAISIDVTQIAESSTMASELSYRATTEAEIGGQAVTDTVNQMTSIHKSVIESNTITKSLHERSKEVRSILDVITDIAGQTNLLALNAAIEAARAGEHGKGFAVVADEVRKLAEQSQNSAKEIREIVEGIQVDTENSVEIMERITKNVQEGVDVSNEAIEKFNHIIHSMKEITPQMEEVSATAQRVAGAVQGVTITANEIANSAQGNAAASQEVAASSEEQLASMEEISSSAESLSFMAEELKELISKFKY</sequence>
<evidence type="ECO:0000256" key="4">
    <source>
        <dbReference type="ARBA" id="ARBA00022500"/>
    </source>
</evidence>
<dbReference type="SMART" id="SM00304">
    <property type="entry name" value="HAMP"/>
    <property type="match status" value="1"/>
</dbReference>
<dbReference type="Pfam" id="PF00015">
    <property type="entry name" value="MCPsignal"/>
    <property type="match status" value="1"/>
</dbReference>
<dbReference type="PANTHER" id="PTHR32089">
    <property type="entry name" value="METHYL-ACCEPTING CHEMOTAXIS PROTEIN MCPB"/>
    <property type="match status" value="1"/>
</dbReference>
<accession>A0ABV2KA62</accession>
<protein>
    <submittedName>
        <fullName evidence="14">Methyl-accepting chemotaxis protein</fullName>
    </submittedName>
</protein>
<dbReference type="Gene3D" id="3.30.450.20">
    <property type="entry name" value="PAS domain"/>
    <property type="match status" value="2"/>
</dbReference>
<feature type="domain" description="HAMP" evidence="13">
    <location>
        <begin position="301"/>
        <end position="353"/>
    </location>
</feature>
<dbReference type="SUPFAM" id="SSF103190">
    <property type="entry name" value="Sensory domain-like"/>
    <property type="match status" value="1"/>
</dbReference>
<evidence type="ECO:0000256" key="9">
    <source>
        <dbReference type="ARBA" id="ARBA00029447"/>
    </source>
</evidence>
<dbReference type="CDD" id="cd12913">
    <property type="entry name" value="PDC1_MCP_like"/>
    <property type="match status" value="1"/>
</dbReference>
<feature type="transmembrane region" description="Helical" evidence="11">
    <location>
        <begin position="15"/>
        <end position="36"/>
    </location>
</feature>
<dbReference type="Gene3D" id="1.10.287.950">
    <property type="entry name" value="Methyl-accepting chemotaxis protein"/>
    <property type="match status" value="1"/>
</dbReference>
<dbReference type="Pfam" id="PF02743">
    <property type="entry name" value="dCache_1"/>
    <property type="match status" value="1"/>
</dbReference>
<dbReference type="RefSeq" id="WP_354313685.1">
    <property type="nucleotide sequence ID" value="NZ_JBEPME010000004.1"/>
</dbReference>
<feature type="domain" description="Methyl-accepting transducer" evidence="12">
    <location>
        <begin position="372"/>
        <end position="608"/>
    </location>
</feature>